<dbReference type="SUPFAM" id="SSF55961">
    <property type="entry name" value="Bet v1-like"/>
    <property type="match status" value="1"/>
</dbReference>
<evidence type="ECO:0000313" key="4">
    <source>
        <dbReference type="Proteomes" id="UP000540568"/>
    </source>
</evidence>
<dbReference type="RefSeq" id="WP_182620468.1">
    <property type="nucleotide sequence ID" value="NZ_BAAATF010000001.1"/>
</dbReference>
<name>A0A7W3JEF4_9MICO</name>
<protein>
    <submittedName>
        <fullName evidence="3">Uncharacterized protein YndB with AHSA1/START domain</fullName>
    </submittedName>
</protein>
<dbReference type="Gene3D" id="3.30.530.20">
    <property type="match status" value="1"/>
</dbReference>
<dbReference type="InterPro" id="IPR023393">
    <property type="entry name" value="START-like_dom_sf"/>
</dbReference>
<organism evidence="3 4">
    <name type="scientific">Promicromonospora sukumoe</name>
    <dbReference type="NCBI Taxonomy" id="88382"/>
    <lineage>
        <taxon>Bacteria</taxon>
        <taxon>Bacillati</taxon>
        <taxon>Actinomycetota</taxon>
        <taxon>Actinomycetes</taxon>
        <taxon>Micrococcales</taxon>
        <taxon>Promicromonosporaceae</taxon>
        <taxon>Promicromonospora</taxon>
    </lineage>
</organism>
<evidence type="ECO:0000259" key="2">
    <source>
        <dbReference type="Pfam" id="PF08327"/>
    </source>
</evidence>
<dbReference type="Proteomes" id="UP000540568">
    <property type="component" value="Unassembled WGS sequence"/>
</dbReference>
<keyword evidence="4" id="KW-1185">Reference proteome</keyword>
<comment type="caution">
    <text evidence="3">The sequence shown here is derived from an EMBL/GenBank/DDBJ whole genome shotgun (WGS) entry which is preliminary data.</text>
</comment>
<sequence length="172" mass="19032">MSDNLPEHPVDASLAPDGDAYVLTMERELAHPVEGVWAALTRPADVVHWAPYRPDRELTAVGPVVLADNGDDTEEPEPARVVRVEPPHLLVLDWGGQELTYRLAATEAGTLLHFTHRFDDRNPAPSYGAGWHLCWSALMMLLDGDTPPRLHGGDAERHGWAGYREQYEALLG</sequence>
<reference evidence="3 4" key="1">
    <citation type="submission" date="2020-07" db="EMBL/GenBank/DDBJ databases">
        <title>Sequencing the genomes of 1000 actinobacteria strains.</title>
        <authorList>
            <person name="Klenk H.-P."/>
        </authorList>
    </citation>
    <scope>NUCLEOTIDE SEQUENCE [LARGE SCALE GENOMIC DNA]</scope>
    <source>
        <strain evidence="3 4">DSM 44121</strain>
    </source>
</reference>
<dbReference type="Pfam" id="PF08327">
    <property type="entry name" value="AHSA1"/>
    <property type="match status" value="1"/>
</dbReference>
<dbReference type="InterPro" id="IPR013538">
    <property type="entry name" value="ASHA1/2-like_C"/>
</dbReference>
<feature type="domain" description="Activator of Hsp90 ATPase homologue 1/2-like C-terminal" evidence="2">
    <location>
        <begin position="31"/>
        <end position="140"/>
    </location>
</feature>
<accession>A0A7W3JEF4</accession>
<proteinExistence type="inferred from homology"/>
<evidence type="ECO:0000256" key="1">
    <source>
        <dbReference type="ARBA" id="ARBA00006817"/>
    </source>
</evidence>
<comment type="similarity">
    <text evidence="1">Belongs to the AHA1 family.</text>
</comment>
<gene>
    <name evidence="3" type="ORF">FHX71_005329</name>
</gene>
<dbReference type="AlphaFoldDB" id="A0A7W3JEF4"/>
<dbReference type="EMBL" id="JACGWV010000003">
    <property type="protein sequence ID" value="MBA8811322.1"/>
    <property type="molecule type" value="Genomic_DNA"/>
</dbReference>
<evidence type="ECO:0000313" key="3">
    <source>
        <dbReference type="EMBL" id="MBA8811322.1"/>
    </source>
</evidence>